<evidence type="ECO:0008006" key="3">
    <source>
        <dbReference type="Google" id="ProtNLM"/>
    </source>
</evidence>
<evidence type="ECO:0000313" key="2">
    <source>
        <dbReference type="Proteomes" id="UP000829542"/>
    </source>
</evidence>
<organism evidence="1 2">
    <name type="scientific">Ignatzschineria rhizosphaerae</name>
    <dbReference type="NCBI Taxonomy" id="2923279"/>
    <lineage>
        <taxon>Bacteria</taxon>
        <taxon>Pseudomonadati</taxon>
        <taxon>Pseudomonadota</taxon>
        <taxon>Gammaproteobacteria</taxon>
        <taxon>Cardiobacteriales</taxon>
        <taxon>Ignatzschineriaceae</taxon>
        <taxon>Ignatzschineria</taxon>
    </lineage>
</organism>
<reference evidence="1 2" key="1">
    <citation type="submission" date="2022-03" db="EMBL/GenBank/DDBJ databases">
        <title>Ignatzschineria rhizosphaerae HR5S32.</title>
        <authorList>
            <person name="Sun J.Q."/>
            <person name="Feng J.Y."/>
        </authorList>
    </citation>
    <scope>NUCLEOTIDE SEQUENCE [LARGE SCALE GENOMIC DNA]</scope>
    <source>
        <strain evidence="1 2">HR5S32</strain>
    </source>
</reference>
<dbReference type="EMBL" id="CP093379">
    <property type="protein sequence ID" value="UNM97202.1"/>
    <property type="molecule type" value="Genomic_DNA"/>
</dbReference>
<keyword evidence="2" id="KW-1185">Reference proteome</keyword>
<dbReference type="Proteomes" id="UP000829542">
    <property type="component" value="Chromosome"/>
</dbReference>
<protein>
    <recommendedName>
        <fullName evidence="3">Lipoprotein</fullName>
    </recommendedName>
</protein>
<dbReference type="RefSeq" id="WP_242152252.1">
    <property type="nucleotide sequence ID" value="NZ_CP093379.1"/>
</dbReference>
<accession>A0ABY3X6W2</accession>
<name>A0ABY3X6W2_9GAMM</name>
<dbReference type="PROSITE" id="PS51257">
    <property type="entry name" value="PROKAR_LIPOPROTEIN"/>
    <property type="match status" value="1"/>
</dbReference>
<proteinExistence type="predicted"/>
<evidence type="ECO:0000313" key="1">
    <source>
        <dbReference type="EMBL" id="UNM97202.1"/>
    </source>
</evidence>
<gene>
    <name evidence="1" type="ORF">MMG00_04955</name>
</gene>
<sequence>MRKLLLVGFLSSVVYGCSSTIPINYVASPVIRGNGDIAVGKFIYSPALAGVVKHNQYQSATVSLGTMYLSEDANKLIEGAIKKELIASGFNVDNKADIVITGDITRFLYDWVGIVEVDFYLDVNYTVTKNGSVVFKDVIKTHKASPKNINQDSEATRAVVSENISLLFESLRDRKIL</sequence>